<feature type="domain" description="AMP-binding enzyme C-terminal" evidence="2">
    <location>
        <begin position="283"/>
        <end position="354"/>
    </location>
</feature>
<gene>
    <name evidence="3" type="ORF">SAMN06296378_2696</name>
</gene>
<evidence type="ECO:0000313" key="3">
    <source>
        <dbReference type="EMBL" id="SOE73012.1"/>
    </source>
</evidence>
<dbReference type="Pfam" id="PF13193">
    <property type="entry name" value="AMP-binding_C"/>
    <property type="match status" value="1"/>
</dbReference>
<dbReference type="Pfam" id="PF00501">
    <property type="entry name" value="AMP-binding"/>
    <property type="match status" value="1"/>
</dbReference>
<accession>A0A2C9A1W8</accession>
<name>A0A2C9A1W8_9MICO</name>
<evidence type="ECO:0000259" key="2">
    <source>
        <dbReference type="Pfam" id="PF13193"/>
    </source>
</evidence>
<dbReference type="Proteomes" id="UP000219440">
    <property type="component" value="Unassembled WGS sequence"/>
</dbReference>
<dbReference type="GO" id="GO:0016878">
    <property type="term" value="F:acid-thiol ligase activity"/>
    <property type="evidence" value="ECO:0007669"/>
    <property type="project" value="UniProtKB-ARBA"/>
</dbReference>
<reference evidence="3 4" key="1">
    <citation type="submission" date="2017-09" db="EMBL/GenBank/DDBJ databases">
        <authorList>
            <person name="Ehlers B."/>
            <person name="Leendertz F.H."/>
        </authorList>
    </citation>
    <scope>NUCLEOTIDE SEQUENCE [LARGE SCALE GENOMIC DNA]</scope>
    <source>
        <strain evidence="3 4">CGMCC 1.05381</strain>
    </source>
</reference>
<dbReference type="InterPro" id="IPR050237">
    <property type="entry name" value="ATP-dep_AMP-bd_enzyme"/>
</dbReference>
<organism evidence="3 4">
    <name type="scientific">Salinibacterium xinjiangense</name>
    <dbReference type="NCBI Taxonomy" id="386302"/>
    <lineage>
        <taxon>Bacteria</taxon>
        <taxon>Bacillati</taxon>
        <taxon>Actinomycetota</taxon>
        <taxon>Actinomycetes</taxon>
        <taxon>Micrococcales</taxon>
        <taxon>Microbacteriaceae</taxon>
        <taxon>Salinibacterium</taxon>
    </lineage>
</organism>
<dbReference type="Gene3D" id="3.40.50.12780">
    <property type="entry name" value="N-terminal domain of ligase-like"/>
    <property type="match status" value="1"/>
</dbReference>
<dbReference type="RefSeq" id="WP_097061735.1">
    <property type="nucleotide sequence ID" value="NZ_BMLC01000004.1"/>
</dbReference>
<dbReference type="PANTHER" id="PTHR43767">
    <property type="entry name" value="LONG-CHAIN-FATTY-ACID--COA LIGASE"/>
    <property type="match status" value="1"/>
</dbReference>
<keyword evidence="3" id="KW-0436">Ligase</keyword>
<feature type="domain" description="AMP-dependent synthetase/ligase" evidence="1">
    <location>
        <begin position="41"/>
        <end position="212"/>
    </location>
</feature>
<dbReference type="SUPFAM" id="SSF56801">
    <property type="entry name" value="Acetyl-CoA synthetase-like"/>
    <property type="match status" value="1"/>
</dbReference>
<dbReference type="AlphaFoldDB" id="A0A2C9A1W8"/>
<proteinExistence type="predicted"/>
<evidence type="ECO:0000313" key="4">
    <source>
        <dbReference type="Proteomes" id="UP000219440"/>
    </source>
</evidence>
<sequence>MSRPLKVVNSADTASVFHALQAALSGDGPAILPHPGRPEGLPETVEQRVAVVVETSGSTGRPKRVALGADALLASAAASDVQLGGPGQWLIALPAHYIAGINVLVRSLAAQTEPITVAANSTRFVEAANELDAGLRFVSLVPTQLQRLIEQDDALDALRRFNRILVGGQAIPAPLLARAAQLGLNVTRTYGSSETAGGCVWDGEPIGDTEVRIVDGRVELAGSMLAHGYLGDPARTDAAFHEVDGRRWYRTDDTGTFDSGILSVSGRADDVIISGGVKISLGEVEQAVRALPGLGDAIVVATPHALWGQSSIVVTATPVELEWLRDAVAVTLGRAAAPTGVVLVDAIPMLSSGKPDRRAAARLAGS</sequence>
<dbReference type="EMBL" id="OCST01000005">
    <property type="protein sequence ID" value="SOE73012.1"/>
    <property type="molecule type" value="Genomic_DNA"/>
</dbReference>
<protein>
    <submittedName>
        <fullName evidence="3">O-succinylbenzoic acid--CoA ligase</fullName>
    </submittedName>
</protein>
<dbReference type="Gene3D" id="3.30.300.30">
    <property type="match status" value="1"/>
</dbReference>
<dbReference type="InterPro" id="IPR042099">
    <property type="entry name" value="ANL_N_sf"/>
</dbReference>
<dbReference type="InterPro" id="IPR045851">
    <property type="entry name" value="AMP-bd_C_sf"/>
</dbReference>
<dbReference type="InterPro" id="IPR000873">
    <property type="entry name" value="AMP-dep_synth/lig_dom"/>
</dbReference>
<keyword evidence="4" id="KW-1185">Reference proteome</keyword>
<dbReference type="OrthoDB" id="9803968at2"/>
<evidence type="ECO:0000259" key="1">
    <source>
        <dbReference type="Pfam" id="PF00501"/>
    </source>
</evidence>
<dbReference type="InterPro" id="IPR025110">
    <property type="entry name" value="AMP-bd_C"/>
</dbReference>
<dbReference type="PANTHER" id="PTHR43767:SF1">
    <property type="entry name" value="NONRIBOSOMAL PEPTIDE SYNTHASE PES1 (EUROFUNG)-RELATED"/>
    <property type="match status" value="1"/>
</dbReference>